<dbReference type="InterPro" id="IPR011527">
    <property type="entry name" value="ABC1_TM_dom"/>
</dbReference>
<dbReference type="GO" id="GO:0016020">
    <property type="term" value="C:membrane"/>
    <property type="evidence" value="ECO:0007669"/>
    <property type="project" value="UniProtKB-SubCell"/>
</dbReference>
<dbReference type="PANTHER" id="PTHR24223">
    <property type="entry name" value="ATP-BINDING CASSETTE SUB-FAMILY C"/>
    <property type="match status" value="1"/>
</dbReference>
<keyword evidence="9 10" id="KW-0472">Membrane</keyword>
<dbReference type="SUPFAM" id="SSF52540">
    <property type="entry name" value="P-loop containing nucleoside triphosphate hydrolases"/>
    <property type="match status" value="2"/>
</dbReference>
<keyword evidence="6" id="KW-0547">Nucleotide-binding</keyword>
<dbReference type="PANTHER" id="PTHR24223:SF456">
    <property type="entry name" value="MULTIDRUG RESISTANCE-ASSOCIATED PROTEIN LETHAL(2)03659"/>
    <property type="match status" value="1"/>
</dbReference>
<evidence type="ECO:0000256" key="2">
    <source>
        <dbReference type="ARBA" id="ARBA00009726"/>
    </source>
</evidence>
<feature type="transmembrane region" description="Helical" evidence="10">
    <location>
        <begin position="505"/>
        <end position="526"/>
    </location>
</feature>
<keyword evidence="4 10" id="KW-0812">Transmembrane</keyword>
<dbReference type="GO" id="GO:0140359">
    <property type="term" value="F:ABC-type transporter activity"/>
    <property type="evidence" value="ECO:0007669"/>
    <property type="project" value="InterPro"/>
</dbReference>
<evidence type="ECO:0000256" key="8">
    <source>
        <dbReference type="ARBA" id="ARBA00022989"/>
    </source>
</evidence>
<dbReference type="FunFam" id="3.40.50.300:FF:001354">
    <property type="entry name" value="ATP-binding cassette (ABC) transporter, putative"/>
    <property type="match status" value="1"/>
</dbReference>
<keyword evidence="5" id="KW-0677">Repeat</keyword>
<keyword evidence="3" id="KW-0813">Transport</keyword>
<dbReference type="CDD" id="cd18596">
    <property type="entry name" value="ABC_6TM_VMR1_D1_like"/>
    <property type="match status" value="1"/>
</dbReference>
<dbReference type="PROSITE" id="PS50929">
    <property type="entry name" value="ABC_TM1F"/>
    <property type="match status" value="2"/>
</dbReference>
<dbReference type="EMBL" id="KZ559142">
    <property type="protein sequence ID" value="PLB37562.1"/>
    <property type="molecule type" value="Genomic_DNA"/>
</dbReference>
<feature type="transmembrane region" description="Helical" evidence="10">
    <location>
        <begin position="319"/>
        <end position="342"/>
    </location>
</feature>
<dbReference type="InterPro" id="IPR003439">
    <property type="entry name" value="ABC_transporter-like_ATP-bd"/>
</dbReference>
<sequence>MLDPTWLALVADPLALLCVLFLNFPICKKVAQQGLIAVSWKSRPKVKWYEDEDGEATTGSINESSGTIQVMGNMIWTIIGVGLAIVHVTFVSAELETRNNRDRQLRLAMWALHLLQSRVLQAETLYTARFTFGVLGGASRLMTAFALSTDCYQRDVSDHYPKAPLLVIQFQIVAAIAGVCCNWAIPRRPDVFRQGQLVEREASTSLLSLITFTWAEPLLNITHRSKLLEFRDLPIFRSEYSTRGLREDVFTKTRREDSAARDESFVSALWQLSRKTLLRQALMGIVIIGLSYAPQGALFGLLRSLDLRQSTSQQESRPWAYVLMLCLPMMASAALEHVRYWIAYRSLMVRTQQHLMVALFDKSLCISDACTTDPGVGKNLVNLMAVDVKRLADFLLNSSSIYGVPLRLFISAAILVKLVGWQSLLASVAVLLLLYPLNRYTVKGYSGAQRKMMGYRDQKMAALTEALHGIRQIKFSAWEVPWEEKINDLRDGELEAQWAVFRWDLILMSLYLLTPTVLSTVVLTVYSLTHGGLSPAIAFTAISILGTMQTALTAMPGIISSAVDGVVSGKRVQQYLSMPERQPHVVSSERVEFDDATVAWSGHGGGEGGILKNVNMRVPMHGLTLITGPTGAGKSLLLAAMLGECDILSGTVKAPTRRAWNAESSEDNQWLVDSAVAYVSQSLWVEATTVKENVLFEQDLQGFPDGDDTHLGPNGVNLSGGQKWRLSLARALYSRATVLLLDDIFSAVDVHTASHLYQHALTGPLSHARTRILVTHHISLCTTDADYIVHVDGCTVHYHGPVFSTTPGSIPSSTSFCKTRRVPFSSNTEVTDTSDAKGTLIGGSKSGLTRTFIEEEGREQGTVKWGVFRDYAQQSGTWGYWLLLVAAFLTYSALMLSRTWWLSVWSASDQGQVAQESALGYYINVYILLSVLVCMVGSGRSYFALSGSVKASRSLFRRLLHRVLRAPLQWIDTVPVGRVLNRFSSDFNLVDSLLGDDVRAMLSHGMDILMAVASSLLVNPLLVFGMLILGVITVKYASRYLIASLEVRRLDSVARSPIYDHVGSCMAGLWTIRAFGRTDIYREQFREKLDRKARAQWHGWLLNQWLAFRMDIIGVVFTAASTTCVVALGVNAALAGFAISFTMRLTQTISMGVRRYASLELDLNSVERILEYSHLDTEHDAGYAAPAHWPLDGALEVKNLTVRYAADMNPVLHGVSFQVARGQRVGIIGRTGAGKSSLALALLRVLEASEGSIFIDGIDISTIRLADLRSRLVIIPQHPTIFGGTLRFNLDPLCEYRDAELLSALALVHWDTSAHGCGEEQLKKDEENLQTADDVLSQHRQEGGASVLDSPVADGGSNLSHGQRQLLCLARTFVRKPRVLIMDEATSAVDKDTDTLIQHVLGLESSRNAMTLLVIAHRLSTVANFDRILVLGEGRVVEFGRPVDLMHRDNGVFRAMVEKDAGREALTRAIFNSGDKM</sequence>
<feature type="domain" description="ABC transporter" evidence="11">
    <location>
        <begin position="591"/>
        <end position="818"/>
    </location>
</feature>
<evidence type="ECO:0000256" key="7">
    <source>
        <dbReference type="ARBA" id="ARBA00022840"/>
    </source>
</evidence>
<dbReference type="SUPFAM" id="SSF90123">
    <property type="entry name" value="ABC transporter transmembrane region"/>
    <property type="match status" value="2"/>
</dbReference>
<dbReference type="CDD" id="cd18604">
    <property type="entry name" value="ABC_6TM_VMR1_D2_like"/>
    <property type="match status" value="1"/>
</dbReference>
<evidence type="ECO:0000256" key="4">
    <source>
        <dbReference type="ARBA" id="ARBA00022692"/>
    </source>
</evidence>
<feature type="transmembrane region" description="Helical" evidence="10">
    <location>
        <begin position="394"/>
        <end position="415"/>
    </location>
</feature>
<dbReference type="STRING" id="41067.A0A2I2FAA7"/>
<dbReference type="Pfam" id="PF00005">
    <property type="entry name" value="ABC_tran"/>
    <property type="match status" value="2"/>
</dbReference>
<dbReference type="PROSITE" id="PS50893">
    <property type="entry name" value="ABC_TRANSPORTER_2"/>
    <property type="match status" value="2"/>
</dbReference>
<feature type="transmembrane region" description="Helical" evidence="10">
    <location>
        <begin position="166"/>
        <end position="185"/>
    </location>
</feature>
<evidence type="ECO:0000256" key="5">
    <source>
        <dbReference type="ARBA" id="ARBA00022737"/>
    </source>
</evidence>
<evidence type="ECO:0000256" key="1">
    <source>
        <dbReference type="ARBA" id="ARBA00004141"/>
    </source>
</evidence>
<dbReference type="InterPro" id="IPR050173">
    <property type="entry name" value="ABC_transporter_C-like"/>
</dbReference>
<dbReference type="GO" id="GO:0005524">
    <property type="term" value="F:ATP binding"/>
    <property type="evidence" value="ECO:0007669"/>
    <property type="project" value="UniProtKB-KW"/>
</dbReference>
<dbReference type="Proteomes" id="UP000234585">
    <property type="component" value="Unassembled WGS sequence"/>
</dbReference>
<evidence type="ECO:0000259" key="12">
    <source>
        <dbReference type="PROSITE" id="PS50929"/>
    </source>
</evidence>
<dbReference type="OrthoDB" id="6500128at2759"/>
<dbReference type="InterPro" id="IPR027417">
    <property type="entry name" value="P-loop_NTPase"/>
</dbReference>
<reference evidence="13 14" key="1">
    <citation type="submission" date="2017-12" db="EMBL/GenBank/DDBJ databases">
        <authorList>
            <consortium name="DOE Joint Genome Institute"/>
            <person name="Haridas S."/>
            <person name="Kjaerbolling I."/>
            <person name="Vesth T.C."/>
            <person name="Frisvad J.C."/>
            <person name="Nybo J.L."/>
            <person name="Theobald S."/>
            <person name="Kuo A."/>
            <person name="Bowyer P."/>
            <person name="Matsuda Y."/>
            <person name="Mondo S."/>
            <person name="Lyhne E.K."/>
            <person name="Kogle M.E."/>
            <person name="Clum A."/>
            <person name="Lipzen A."/>
            <person name="Salamov A."/>
            <person name="Ngan C.Y."/>
            <person name="Daum C."/>
            <person name="Chiniquy J."/>
            <person name="Barry K."/>
            <person name="LaButti K."/>
            <person name="Simmons B.A."/>
            <person name="Magnuson J.K."/>
            <person name="Mortensen U.H."/>
            <person name="Larsen T.O."/>
            <person name="Grigoriev I.V."/>
            <person name="Baker S.E."/>
            <person name="Andersen M.R."/>
            <person name="Nordberg H.P."/>
            <person name="Cantor M.N."/>
            <person name="Hua S.X."/>
        </authorList>
    </citation>
    <scope>NUCLEOTIDE SEQUENCE [LARGE SCALE GENOMIC DNA]</scope>
    <source>
        <strain evidence="13 14">CBS 102.13</strain>
    </source>
</reference>
<comment type="subcellular location">
    <subcellularLocation>
        <location evidence="1">Membrane</location>
        <topology evidence="1">Multi-pass membrane protein</topology>
    </subcellularLocation>
</comment>
<dbReference type="FunFam" id="1.20.1560.10:FF:000013">
    <property type="entry name" value="ABC transporter C family member 2"/>
    <property type="match status" value="1"/>
</dbReference>
<keyword evidence="7" id="KW-0067">ATP-binding</keyword>
<feature type="domain" description="ABC transmembrane type-1" evidence="12">
    <location>
        <begin position="882"/>
        <end position="1161"/>
    </location>
</feature>
<dbReference type="InterPro" id="IPR003593">
    <property type="entry name" value="AAA+_ATPase"/>
</dbReference>
<feature type="transmembrane region" description="Helical" evidence="10">
    <location>
        <begin position="74"/>
        <end position="93"/>
    </location>
</feature>
<feature type="transmembrane region" description="Helical" evidence="10">
    <location>
        <begin position="6"/>
        <end position="26"/>
    </location>
</feature>
<evidence type="ECO:0000259" key="11">
    <source>
        <dbReference type="PROSITE" id="PS50893"/>
    </source>
</evidence>
<evidence type="ECO:0000256" key="9">
    <source>
        <dbReference type="ARBA" id="ARBA00023136"/>
    </source>
</evidence>
<dbReference type="SMART" id="SM00382">
    <property type="entry name" value="AAA"/>
    <property type="match status" value="2"/>
</dbReference>
<dbReference type="GeneID" id="36523691"/>
<evidence type="ECO:0000256" key="3">
    <source>
        <dbReference type="ARBA" id="ARBA00022448"/>
    </source>
</evidence>
<feature type="domain" description="ABC transporter" evidence="11">
    <location>
        <begin position="1195"/>
        <end position="1458"/>
    </location>
</feature>
<evidence type="ECO:0000256" key="10">
    <source>
        <dbReference type="SAM" id="Phobius"/>
    </source>
</evidence>
<dbReference type="InterPro" id="IPR017871">
    <property type="entry name" value="ABC_transporter-like_CS"/>
</dbReference>
<feature type="transmembrane region" description="Helical" evidence="10">
    <location>
        <begin position="878"/>
        <end position="901"/>
    </location>
</feature>
<feature type="transmembrane region" description="Helical" evidence="10">
    <location>
        <begin position="421"/>
        <end position="442"/>
    </location>
</feature>
<dbReference type="Pfam" id="PF00664">
    <property type="entry name" value="ABC_membrane"/>
    <property type="match status" value="2"/>
</dbReference>
<dbReference type="CDD" id="cd03244">
    <property type="entry name" value="ABCC_MRP_domain2"/>
    <property type="match status" value="1"/>
</dbReference>
<protein>
    <submittedName>
        <fullName evidence="13">ABC bile acid transporter</fullName>
    </submittedName>
</protein>
<feature type="transmembrane region" description="Helical" evidence="10">
    <location>
        <begin position="921"/>
        <end position="943"/>
    </location>
</feature>
<keyword evidence="14" id="KW-1185">Reference proteome</keyword>
<dbReference type="InterPro" id="IPR036640">
    <property type="entry name" value="ABC1_TM_sf"/>
</dbReference>
<proteinExistence type="inferred from homology"/>
<gene>
    <name evidence="13" type="ORF">BDW47DRAFT_126260</name>
</gene>
<keyword evidence="8 10" id="KW-1133">Transmembrane helix</keyword>
<feature type="transmembrane region" description="Helical" evidence="10">
    <location>
        <begin position="1008"/>
        <end position="1038"/>
    </location>
</feature>
<evidence type="ECO:0000313" key="13">
    <source>
        <dbReference type="EMBL" id="PLB37562.1"/>
    </source>
</evidence>
<name>A0A2I2FAA7_ASPCN</name>
<dbReference type="Gene3D" id="1.20.1560.10">
    <property type="entry name" value="ABC transporter type 1, transmembrane domain"/>
    <property type="match status" value="2"/>
</dbReference>
<organism evidence="13 14">
    <name type="scientific">Aspergillus candidus</name>
    <dbReference type="NCBI Taxonomy" id="41067"/>
    <lineage>
        <taxon>Eukaryota</taxon>
        <taxon>Fungi</taxon>
        <taxon>Dikarya</taxon>
        <taxon>Ascomycota</taxon>
        <taxon>Pezizomycotina</taxon>
        <taxon>Eurotiomycetes</taxon>
        <taxon>Eurotiomycetidae</taxon>
        <taxon>Eurotiales</taxon>
        <taxon>Aspergillaceae</taxon>
        <taxon>Aspergillus</taxon>
        <taxon>Aspergillus subgen. Circumdati</taxon>
    </lineage>
</organism>
<evidence type="ECO:0000313" key="14">
    <source>
        <dbReference type="Proteomes" id="UP000234585"/>
    </source>
</evidence>
<feature type="transmembrane region" description="Helical" evidence="10">
    <location>
        <begin position="281"/>
        <end position="299"/>
    </location>
</feature>
<accession>A0A2I2FAA7</accession>
<comment type="similarity">
    <text evidence="2">Belongs to the ABC transporter superfamily. ABCC family. Conjugate transporter (TC 3.A.1.208) subfamily.</text>
</comment>
<dbReference type="GO" id="GO:0016887">
    <property type="term" value="F:ATP hydrolysis activity"/>
    <property type="evidence" value="ECO:0007669"/>
    <property type="project" value="InterPro"/>
</dbReference>
<dbReference type="Gene3D" id="3.40.50.300">
    <property type="entry name" value="P-loop containing nucleotide triphosphate hydrolases"/>
    <property type="match status" value="2"/>
</dbReference>
<dbReference type="GO" id="GO:0005737">
    <property type="term" value="C:cytoplasm"/>
    <property type="evidence" value="ECO:0007669"/>
    <property type="project" value="UniProtKB-ARBA"/>
</dbReference>
<feature type="domain" description="ABC transmembrane type-1" evidence="12">
    <location>
        <begin position="379"/>
        <end position="564"/>
    </location>
</feature>
<evidence type="ECO:0000256" key="6">
    <source>
        <dbReference type="ARBA" id="ARBA00022741"/>
    </source>
</evidence>
<dbReference type="RefSeq" id="XP_024671574.1">
    <property type="nucleotide sequence ID" value="XM_024816531.1"/>
</dbReference>
<dbReference type="PROSITE" id="PS00211">
    <property type="entry name" value="ABC_TRANSPORTER_1"/>
    <property type="match status" value="1"/>
</dbReference>